<dbReference type="PANTHER" id="PTHR20858">
    <property type="entry name" value="PHOSPHOMETHYLPYRIMIDINE KINASE"/>
    <property type="match status" value="1"/>
</dbReference>
<protein>
    <recommendedName>
        <fullName evidence="2">hydroxymethylpyrimidine kinase</fullName>
        <ecNumber evidence="2">2.7.1.49</ecNumber>
    </recommendedName>
</protein>
<dbReference type="InterPro" id="IPR013749">
    <property type="entry name" value="PM/HMP-P_kinase-1"/>
</dbReference>
<dbReference type="SUPFAM" id="SSF53613">
    <property type="entry name" value="Ribokinase-like"/>
    <property type="match status" value="1"/>
</dbReference>
<organism evidence="4 5">
    <name type="scientific">Niveibacterium microcysteis</name>
    <dbReference type="NCBI Taxonomy" id="2811415"/>
    <lineage>
        <taxon>Bacteria</taxon>
        <taxon>Pseudomonadati</taxon>
        <taxon>Pseudomonadota</taxon>
        <taxon>Betaproteobacteria</taxon>
        <taxon>Rhodocyclales</taxon>
        <taxon>Rhodocyclaceae</taxon>
        <taxon>Niveibacterium</taxon>
    </lineage>
</organism>
<dbReference type="RefSeq" id="WP_206254401.1">
    <property type="nucleotide sequence ID" value="NZ_CP071060.1"/>
</dbReference>
<dbReference type="EC" id="2.7.1.49" evidence="2"/>
<dbReference type="Pfam" id="PF08543">
    <property type="entry name" value="Phos_pyr_kin"/>
    <property type="match status" value="1"/>
</dbReference>
<sequence>MPSPPHATALPVVLSLACSDPSGGGGNVGAALSIAAAGAHAACVTTGLSVRDTRNVERFWPVEAELIDEQARAVLEDLPVSAFHVGTLADARTAAMVAALVADYPSVPVVLDPDLYGGRDDGQIDEDLIGALCELLLPQCALFIPNSIEARLLADEQESDGPAGRSLAECAQILLDSGCEHVLITGSHEPTAQVINTLYGIRGVVRTDAWERLPGSYLGAGITLSAAIAARLARGEALSDAARSAQAYVWQTLANAQQLGMGRRIPHRPLGGQP</sequence>
<evidence type="ECO:0000313" key="5">
    <source>
        <dbReference type="Proteomes" id="UP000663570"/>
    </source>
</evidence>
<dbReference type="InterPro" id="IPR004399">
    <property type="entry name" value="HMP/HMP-P_kinase_dom"/>
</dbReference>
<keyword evidence="5" id="KW-1185">Reference proteome</keyword>
<dbReference type="PANTHER" id="PTHR20858:SF17">
    <property type="entry name" value="HYDROXYMETHYLPYRIMIDINE_PHOSPHOMETHYLPYRIMIDINE KINASE THI20-RELATED"/>
    <property type="match status" value="1"/>
</dbReference>
<accession>A0ABX7M6L2</accession>
<proteinExistence type="predicted"/>
<dbReference type="CDD" id="cd01169">
    <property type="entry name" value="HMPP_kinase"/>
    <property type="match status" value="1"/>
</dbReference>
<dbReference type="EMBL" id="CP071060">
    <property type="protein sequence ID" value="QSI76788.1"/>
    <property type="molecule type" value="Genomic_DNA"/>
</dbReference>
<feature type="domain" description="Pyridoxamine kinase/Phosphomethylpyrimidine kinase" evidence="3">
    <location>
        <begin position="20"/>
        <end position="263"/>
    </location>
</feature>
<reference evidence="4 5" key="1">
    <citation type="submission" date="2021-02" db="EMBL/GenBank/DDBJ databases">
        <title>Niveibacterium changnyeongensis HC41.</title>
        <authorList>
            <person name="Kang M."/>
        </authorList>
    </citation>
    <scope>NUCLEOTIDE SEQUENCE [LARGE SCALE GENOMIC DNA]</scope>
    <source>
        <strain evidence="4 5">HC41</strain>
    </source>
</reference>
<dbReference type="Proteomes" id="UP000663570">
    <property type="component" value="Chromosome"/>
</dbReference>
<dbReference type="InterPro" id="IPR029056">
    <property type="entry name" value="Ribokinase-like"/>
</dbReference>
<keyword evidence="4" id="KW-0808">Transferase</keyword>
<evidence type="ECO:0000259" key="3">
    <source>
        <dbReference type="Pfam" id="PF08543"/>
    </source>
</evidence>
<dbReference type="Gene3D" id="3.40.1190.20">
    <property type="match status" value="1"/>
</dbReference>
<dbReference type="GO" id="GO:0016301">
    <property type="term" value="F:kinase activity"/>
    <property type="evidence" value="ECO:0007669"/>
    <property type="project" value="UniProtKB-KW"/>
</dbReference>
<name>A0ABX7M6L2_9RHOO</name>
<evidence type="ECO:0000313" key="4">
    <source>
        <dbReference type="EMBL" id="QSI76788.1"/>
    </source>
</evidence>
<evidence type="ECO:0000256" key="2">
    <source>
        <dbReference type="ARBA" id="ARBA00012135"/>
    </source>
</evidence>
<keyword evidence="4" id="KW-0418">Kinase</keyword>
<comment type="pathway">
    <text evidence="1">Cofactor biosynthesis; thiamine diphosphate biosynthesis.</text>
</comment>
<evidence type="ECO:0000256" key="1">
    <source>
        <dbReference type="ARBA" id="ARBA00004948"/>
    </source>
</evidence>
<gene>
    <name evidence="4" type="ORF">JY500_20430</name>
</gene>